<dbReference type="InterPro" id="IPR046807">
    <property type="entry name" value="Tra1_central"/>
</dbReference>
<reference evidence="1 2" key="1">
    <citation type="submission" date="2019-06" db="EMBL/GenBank/DDBJ databases">
        <title>Genomics analysis of Aphanomyces spp. identifies a new class of oomycete effector associated with host adaptation.</title>
        <authorList>
            <person name="Gaulin E."/>
        </authorList>
    </citation>
    <scope>NUCLEOTIDE SEQUENCE [LARGE SCALE GENOMIC DNA]</scope>
    <source>
        <strain evidence="1 2">E</strain>
    </source>
</reference>
<dbReference type="Proteomes" id="UP000469452">
    <property type="component" value="Unassembled WGS sequence"/>
</dbReference>
<sequence>MNNLENIRRGLLSLDVGVRLKELSDLYKHADVFLTPQLPRILDVLFPVFTMIMRTQIPPQFTNNDKNRCRKLTLQILNRLPYNEALKPYASRLLHLLMEVLTVDNVDNCLIALKTIFDLHRNYRPGLKNEVQPFLEQSQKMYKNIQNIMKKQFSGPPEPPLASIGQPTATTVVTPVPTAAAPVPATTQPLDPTVATTTPVAVESAPTVPALEVDPNEIIDDPMMSSDELASTSIPPVDTTTSVIPDTTLSTAASADVSMESSTDIISSEDAFVLRKDIFVAARHILSTDFRRGFYGQLETLMDDDILIGKGRCSYYQIRPLAYSTLADMVHHVRDMLSLGQVSKIVSFYGKRIHDPTLPVPI</sequence>
<organism evidence="1 2">
    <name type="scientific">Aphanomyces astaci</name>
    <name type="common">Crayfish plague agent</name>
    <dbReference type="NCBI Taxonomy" id="112090"/>
    <lineage>
        <taxon>Eukaryota</taxon>
        <taxon>Sar</taxon>
        <taxon>Stramenopiles</taxon>
        <taxon>Oomycota</taxon>
        <taxon>Saprolegniomycetes</taxon>
        <taxon>Saprolegniales</taxon>
        <taxon>Verrucalvaceae</taxon>
        <taxon>Aphanomyces</taxon>
    </lineage>
</organism>
<protein>
    <submittedName>
        <fullName evidence="1">Uncharacterized protein</fullName>
    </submittedName>
</protein>
<dbReference type="EMBL" id="VJMI01004630">
    <property type="protein sequence ID" value="KAF0772467.1"/>
    <property type="molecule type" value="Genomic_DNA"/>
</dbReference>
<proteinExistence type="predicted"/>
<dbReference type="InterPro" id="IPR016024">
    <property type="entry name" value="ARM-type_fold"/>
</dbReference>
<dbReference type="SUPFAM" id="SSF48371">
    <property type="entry name" value="ARM repeat"/>
    <property type="match status" value="1"/>
</dbReference>
<dbReference type="AlphaFoldDB" id="A0A6A5AU53"/>
<feature type="non-terminal residue" evidence="1">
    <location>
        <position position="362"/>
    </location>
</feature>
<evidence type="ECO:0000313" key="1">
    <source>
        <dbReference type="EMBL" id="KAF0772467.1"/>
    </source>
</evidence>
<accession>A0A6A5AU53</accession>
<name>A0A6A5AU53_APHAT</name>
<evidence type="ECO:0000313" key="2">
    <source>
        <dbReference type="Proteomes" id="UP000469452"/>
    </source>
</evidence>
<gene>
    <name evidence="1" type="ORF">AaE_002288</name>
</gene>
<comment type="caution">
    <text evidence="1">The sequence shown here is derived from an EMBL/GenBank/DDBJ whole genome shotgun (WGS) entry which is preliminary data.</text>
</comment>
<dbReference type="Pfam" id="PF20175">
    <property type="entry name" value="Tra1_central"/>
    <property type="match status" value="1"/>
</dbReference>